<feature type="transmembrane region" description="Helical" evidence="8">
    <location>
        <begin position="426"/>
        <end position="450"/>
    </location>
</feature>
<feature type="transmembrane region" description="Helical" evidence="8">
    <location>
        <begin position="887"/>
        <end position="909"/>
    </location>
</feature>
<keyword evidence="4" id="KW-1003">Cell membrane</keyword>
<dbReference type="PANTHER" id="PTHR32063:SF17">
    <property type="entry name" value="CATION EFFLUX SYSTEM PROTEIN"/>
    <property type="match status" value="1"/>
</dbReference>
<feature type="transmembrane region" description="Helical" evidence="8">
    <location>
        <begin position="957"/>
        <end position="978"/>
    </location>
</feature>
<feature type="transmembrane region" description="Helical" evidence="8">
    <location>
        <begin position="334"/>
        <end position="353"/>
    </location>
</feature>
<dbReference type="SUPFAM" id="SSF82693">
    <property type="entry name" value="Multidrug efflux transporter AcrB pore domain, PN1, PN2, PC1 and PC2 subdomains"/>
    <property type="match status" value="3"/>
</dbReference>
<dbReference type="GO" id="GO:0008324">
    <property type="term" value="F:monoatomic cation transmembrane transporter activity"/>
    <property type="evidence" value="ECO:0007669"/>
    <property type="project" value="InterPro"/>
</dbReference>
<dbReference type="Gene3D" id="3.30.70.1320">
    <property type="entry name" value="Multidrug efflux transporter AcrB pore domain like"/>
    <property type="match status" value="1"/>
</dbReference>
<keyword evidence="7 8" id="KW-0472">Membrane</keyword>
<proteinExistence type="inferred from homology"/>
<dbReference type="InterPro" id="IPR001036">
    <property type="entry name" value="Acrflvin-R"/>
</dbReference>
<feature type="transmembrane region" description="Helical" evidence="8">
    <location>
        <begin position="360"/>
        <end position="380"/>
    </location>
</feature>
<feature type="transmembrane region" description="Helical" evidence="8">
    <location>
        <begin position="990"/>
        <end position="1016"/>
    </location>
</feature>
<evidence type="ECO:0000313" key="9">
    <source>
        <dbReference type="EMBL" id="PPK72802.1"/>
    </source>
</evidence>
<name>A0A2S6H5Q4_9GAMM</name>
<evidence type="ECO:0000256" key="5">
    <source>
        <dbReference type="ARBA" id="ARBA00022692"/>
    </source>
</evidence>
<feature type="transmembrane region" description="Helical" evidence="8">
    <location>
        <begin position="12"/>
        <end position="32"/>
    </location>
</feature>
<dbReference type="PANTHER" id="PTHR32063">
    <property type="match status" value="1"/>
</dbReference>
<comment type="caution">
    <text evidence="9">The sequence shown here is derived from an EMBL/GenBank/DDBJ whole genome shotgun (WGS) entry which is preliminary data.</text>
</comment>
<comment type="subcellular location">
    <subcellularLocation>
        <location evidence="1">Cell membrane</location>
        <topology evidence="1">Multi-pass membrane protein</topology>
    </subcellularLocation>
</comment>
<dbReference type="AlphaFoldDB" id="A0A2S6H5Q4"/>
<dbReference type="Gene3D" id="3.30.70.1440">
    <property type="entry name" value="Multidrug efflux transporter AcrB pore domain"/>
    <property type="match status" value="1"/>
</dbReference>
<feature type="transmembrane region" description="Helical" evidence="8">
    <location>
        <begin position="525"/>
        <end position="545"/>
    </location>
</feature>
<dbReference type="InterPro" id="IPR004763">
    <property type="entry name" value="CusA-like"/>
</dbReference>
<keyword evidence="10" id="KW-1185">Reference proteome</keyword>
<evidence type="ECO:0000256" key="3">
    <source>
        <dbReference type="ARBA" id="ARBA00022448"/>
    </source>
</evidence>
<dbReference type="SUPFAM" id="SSF82714">
    <property type="entry name" value="Multidrug efflux transporter AcrB TolC docking domain, DN and DC subdomains"/>
    <property type="match status" value="2"/>
</dbReference>
<evidence type="ECO:0000256" key="8">
    <source>
        <dbReference type="SAM" id="Phobius"/>
    </source>
</evidence>
<comment type="similarity">
    <text evidence="2">Belongs to the resistance-nodulation-cell division (RND) (TC 2.A.6) family.</text>
</comment>
<dbReference type="Proteomes" id="UP000238071">
    <property type="component" value="Unassembled WGS sequence"/>
</dbReference>
<keyword evidence="5 8" id="KW-0812">Transmembrane</keyword>
<gene>
    <name evidence="9" type="ORF">B0F88_103240</name>
</gene>
<dbReference type="Pfam" id="PF00873">
    <property type="entry name" value="ACR_tran"/>
    <property type="match status" value="1"/>
</dbReference>
<dbReference type="GO" id="GO:0042910">
    <property type="term" value="F:xenobiotic transmembrane transporter activity"/>
    <property type="evidence" value="ECO:0007669"/>
    <property type="project" value="TreeGrafter"/>
</dbReference>
<reference evidence="9 10" key="1">
    <citation type="submission" date="2018-02" db="EMBL/GenBank/DDBJ databases">
        <title>Subsurface microbial communities from deep shales in Ohio and West Virginia, USA.</title>
        <authorList>
            <person name="Wrighton K."/>
        </authorList>
    </citation>
    <scope>NUCLEOTIDE SEQUENCE [LARGE SCALE GENOMIC DNA]</scope>
    <source>
        <strain evidence="9 10">OWC-G53F</strain>
    </source>
</reference>
<feature type="transmembrane region" description="Helical" evidence="8">
    <location>
        <begin position="386"/>
        <end position="405"/>
    </location>
</feature>
<sequence>MLRALIETCVHRRLAVITITVILTIFGVHAFMETPIEAYPDVTNTQVTVISLMPGYAPEEVERQVTVPLERVLNGTPDMIQMRSQSLFGLSLITVTFEDHIDSFHSRTEISQRISGAELPPEVTPVLAPDYTPLGEIYKFIVVSDRHTLFERRSELEWSISRTLRQIPGVADVLSFGGYYKEIHIEIDPARVESLDLTLEEVATAIEKSNRNVGAGFLRNGDQEMVVRGVGNLVSPEDIKQIVLKNREGTPITVGDVATLVQAYTPRRGTVGMDDRKEVVEGIALLRRGQNPTRVLDALHAKVEELNARILPAGMRIVPFLDRSDLVSKTLHTVFDNLLHGFFLVVGVVWLFLRSIRGSLIVATVIPLSLLVAFLGLYQLNMPANLISMGAIDFGIILDGAVVLMENVIHQASHQKPRTRKEMLRLIGNAAFDVSKPAFFAMLIIIAALIPVFTLERVEGRIFRPLAMTYSFALAGGLAFALFLIPALCASFIQPKHALIAEPRFLEKLRRVYAKLLDHTLRRRFPALMAAGVLLIAGIVAGARLGTEFLPELDEGDIHVFVEMPSSVSLDKGQEILLDVRKRLLQYPEVKGVLSQQGRSEDGTDNEGVNMSETFVHLKPRDEWREGLHKNHLVDAMRVSLEQIPGVRFNFSQPIKDNVEEAVSGVRGKVVLKIYGPDLEKMRETLEEIKTALANVPGVIDLDIYRESQVPQLRVNLDRSALARNGLNVDTVQDTVEIAMAGRVVSQLWQGERPVPVRLRFPEKDRNDQEKIGDLSIVTPAETRIPLRDLANMEIARGRTSIEREANSRYMAIKFNVEGRDLGSVVHEAIALVDAKVKIPEGHFIAWGGEFENQQRAMARLGIVVPIAILIVLGLLYTALQSGRSAAAILIATPFAMTGGVFALFLTGIPLSVSAAIGFIALLGQVCLMGLLVLSATEEMRRNSVELFEAVREGATLRLRAVLMASLLALLGLMPMALSTGIGSETQRPFAVVIVGGMLTTFFVAMFVLPVIYSLVTSRYLLTPEQEDELAEDAKL</sequence>
<feature type="transmembrane region" description="Helical" evidence="8">
    <location>
        <begin position="861"/>
        <end position="880"/>
    </location>
</feature>
<dbReference type="OrthoDB" id="9757940at2"/>
<evidence type="ECO:0000256" key="6">
    <source>
        <dbReference type="ARBA" id="ARBA00022989"/>
    </source>
</evidence>
<evidence type="ECO:0000256" key="2">
    <source>
        <dbReference type="ARBA" id="ARBA00010942"/>
    </source>
</evidence>
<dbReference type="NCBIfam" id="TIGR00914">
    <property type="entry name" value="2A0601"/>
    <property type="match status" value="1"/>
</dbReference>
<protein>
    <submittedName>
        <fullName evidence="9">Cobalt-zinc-cadmium resistance protein CzcA</fullName>
    </submittedName>
</protein>
<dbReference type="Gene3D" id="3.30.2090.10">
    <property type="entry name" value="Multidrug efflux transporter AcrB TolC docking domain, DN and DC subdomains"/>
    <property type="match status" value="2"/>
</dbReference>
<evidence type="ECO:0000256" key="4">
    <source>
        <dbReference type="ARBA" id="ARBA00022475"/>
    </source>
</evidence>
<dbReference type="EMBL" id="PTIY01000003">
    <property type="protein sequence ID" value="PPK72802.1"/>
    <property type="molecule type" value="Genomic_DNA"/>
</dbReference>
<evidence type="ECO:0000313" key="10">
    <source>
        <dbReference type="Proteomes" id="UP000238071"/>
    </source>
</evidence>
<evidence type="ECO:0000256" key="7">
    <source>
        <dbReference type="ARBA" id="ARBA00023136"/>
    </source>
</evidence>
<dbReference type="SUPFAM" id="SSF82866">
    <property type="entry name" value="Multidrug efflux transporter AcrB transmembrane domain"/>
    <property type="match status" value="2"/>
</dbReference>
<evidence type="ECO:0000256" key="1">
    <source>
        <dbReference type="ARBA" id="ARBA00004651"/>
    </source>
</evidence>
<feature type="transmembrane region" description="Helical" evidence="8">
    <location>
        <begin position="915"/>
        <end position="936"/>
    </location>
</feature>
<dbReference type="InterPro" id="IPR027463">
    <property type="entry name" value="AcrB_DN_DC_subdom"/>
</dbReference>
<keyword evidence="3" id="KW-0813">Transport</keyword>
<dbReference type="GO" id="GO:0005886">
    <property type="term" value="C:plasma membrane"/>
    <property type="evidence" value="ECO:0007669"/>
    <property type="project" value="UniProtKB-SubCell"/>
</dbReference>
<dbReference type="Gene3D" id="1.20.1640.10">
    <property type="entry name" value="Multidrug efflux transporter AcrB transmembrane domain"/>
    <property type="match status" value="2"/>
</dbReference>
<dbReference type="Gene3D" id="3.30.70.1430">
    <property type="entry name" value="Multidrug efflux transporter AcrB pore domain"/>
    <property type="match status" value="2"/>
</dbReference>
<accession>A0A2S6H5Q4</accession>
<organism evidence="9 10">
    <name type="scientific">Methylobacter tundripaludum</name>
    <dbReference type="NCBI Taxonomy" id="173365"/>
    <lineage>
        <taxon>Bacteria</taxon>
        <taxon>Pseudomonadati</taxon>
        <taxon>Pseudomonadota</taxon>
        <taxon>Gammaproteobacteria</taxon>
        <taxon>Methylococcales</taxon>
        <taxon>Methylococcaceae</taxon>
        <taxon>Methylobacter</taxon>
    </lineage>
</organism>
<dbReference type="RefSeq" id="WP_104422893.1">
    <property type="nucleotide sequence ID" value="NZ_PTIY01000003.1"/>
</dbReference>
<feature type="transmembrane region" description="Helical" evidence="8">
    <location>
        <begin position="470"/>
        <end position="493"/>
    </location>
</feature>
<dbReference type="PRINTS" id="PR00702">
    <property type="entry name" value="ACRIFLAVINRP"/>
</dbReference>
<keyword evidence="6 8" id="KW-1133">Transmembrane helix</keyword>